<dbReference type="InterPro" id="IPR023632">
    <property type="entry name" value="ATP_synth_F1_gsu_CS"/>
</dbReference>
<evidence type="ECO:0000256" key="2">
    <source>
        <dbReference type="ARBA" id="ARBA00004170"/>
    </source>
</evidence>
<comment type="caution">
    <text evidence="14">The sequence shown here is derived from an EMBL/GenBank/DDBJ whole genome shotgun (WGS) entry which is preliminary data.</text>
</comment>
<dbReference type="AlphaFoldDB" id="A0A085W3R8"/>
<keyword evidence="15" id="KW-1185">Reference proteome</keyword>
<protein>
    <recommendedName>
        <fullName evidence="13">ATP synthase gamma chain</fullName>
    </recommendedName>
    <alternativeName>
        <fullName evidence="13">ATP synthase F1 sector gamma subunit</fullName>
    </alternativeName>
    <alternativeName>
        <fullName evidence="13">F-ATPase gamma subunit</fullName>
    </alternativeName>
</protein>
<dbReference type="InterPro" id="IPR000131">
    <property type="entry name" value="ATP_synth_F1_gsu"/>
</dbReference>
<comment type="similarity">
    <text evidence="3 13">Belongs to the ATPase gamma chain family.</text>
</comment>
<keyword evidence="8 13" id="KW-0406">Ion transport</keyword>
<dbReference type="PATRIC" id="fig|394096.3.peg.7776"/>
<keyword evidence="6" id="KW-0997">Cell inner membrane</keyword>
<dbReference type="PROSITE" id="PS00153">
    <property type="entry name" value="ATPASE_GAMMA"/>
    <property type="match status" value="1"/>
</dbReference>
<dbReference type="FunFam" id="1.10.287.80:FF:000003">
    <property type="entry name" value="ATP synthase gamma chain, chloroplastic"/>
    <property type="match status" value="1"/>
</dbReference>
<evidence type="ECO:0000256" key="6">
    <source>
        <dbReference type="ARBA" id="ARBA00022519"/>
    </source>
</evidence>
<dbReference type="Proteomes" id="UP000028725">
    <property type="component" value="Unassembled WGS sequence"/>
</dbReference>
<proteinExistence type="inferred from homology"/>
<accession>A0A085W3R8</accession>
<evidence type="ECO:0000256" key="7">
    <source>
        <dbReference type="ARBA" id="ARBA00022781"/>
    </source>
</evidence>
<dbReference type="HAMAP" id="MF_00815">
    <property type="entry name" value="ATP_synth_gamma_bact"/>
    <property type="match status" value="1"/>
</dbReference>
<keyword evidence="10 13" id="KW-0139">CF(1)</keyword>
<dbReference type="FunFam" id="1.10.287.80:FF:000001">
    <property type="entry name" value="ATP synthase gamma chain"/>
    <property type="match status" value="1"/>
</dbReference>
<dbReference type="GO" id="GO:0046933">
    <property type="term" value="F:proton-transporting ATP synthase activity, rotational mechanism"/>
    <property type="evidence" value="ECO:0007669"/>
    <property type="project" value="UniProtKB-UniRule"/>
</dbReference>
<keyword evidence="5 13" id="KW-1003">Cell membrane</keyword>
<dbReference type="InterPro" id="IPR035968">
    <property type="entry name" value="ATP_synth_F1_ATPase_gsu"/>
</dbReference>
<dbReference type="GO" id="GO:0005886">
    <property type="term" value="C:plasma membrane"/>
    <property type="evidence" value="ECO:0007669"/>
    <property type="project" value="UniProtKB-SubCell"/>
</dbReference>
<gene>
    <name evidence="13" type="primary">atpG</name>
    <name evidence="14" type="ORF">DB31_4041</name>
</gene>
<dbReference type="OrthoDB" id="9812769at2"/>
<reference evidence="14 15" key="1">
    <citation type="submission" date="2014-04" db="EMBL/GenBank/DDBJ databases">
        <title>Genome assembly of Hyalangium minutum DSM 14724.</title>
        <authorList>
            <person name="Sharma G."/>
            <person name="Subramanian S."/>
        </authorList>
    </citation>
    <scope>NUCLEOTIDE SEQUENCE [LARGE SCALE GENOMIC DNA]</scope>
    <source>
        <strain evidence="14 15">DSM 14724</strain>
    </source>
</reference>
<evidence type="ECO:0000256" key="8">
    <source>
        <dbReference type="ARBA" id="ARBA00023065"/>
    </source>
</evidence>
<evidence type="ECO:0000256" key="13">
    <source>
        <dbReference type="HAMAP-Rule" id="MF_00815"/>
    </source>
</evidence>
<name>A0A085W3R8_9BACT</name>
<evidence type="ECO:0000256" key="4">
    <source>
        <dbReference type="ARBA" id="ARBA00022448"/>
    </source>
</evidence>
<keyword evidence="9 13" id="KW-0472">Membrane</keyword>
<dbReference type="GO" id="GO:0045259">
    <property type="term" value="C:proton-transporting ATP synthase complex"/>
    <property type="evidence" value="ECO:0007669"/>
    <property type="project" value="UniProtKB-KW"/>
</dbReference>
<dbReference type="NCBIfam" id="TIGR01146">
    <property type="entry name" value="ATPsyn_F1gamma"/>
    <property type="match status" value="1"/>
</dbReference>
<evidence type="ECO:0000313" key="15">
    <source>
        <dbReference type="Proteomes" id="UP000028725"/>
    </source>
</evidence>
<dbReference type="Gene3D" id="3.40.1380.10">
    <property type="match status" value="1"/>
</dbReference>
<evidence type="ECO:0000256" key="11">
    <source>
        <dbReference type="ARBA" id="ARBA00023310"/>
    </source>
</evidence>
<organism evidence="14 15">
    <name type="scientific">Hyalangium minutum</name>
    <dbReference type="NCBI Taxonomy" id="394096"/>
    <lineage>
        <taxon>Bacteria</taxon>
        <taxon>Pseudomonadati</taxon>
        <taxon>Myxococcota</taxon>
        <taxon>Myxococcia</taxon>
        <taxon>Myxococcales</taxon>
        <taxon>Cystobacterineae</taxon>
        <taxon>Archangiaceae</taxon>
        <taxon>Hyalangium</taxon>
    </lineage>
</organism>
<dbReference type="PRINTS" id="PR00126">
    <property type="entry name" value="ATPASEGAMMA"/>
</dbReference>
<dbReference type="GO" id="GO:0005524">
    <property type="term" value="F:ATP binding"/>
    <property type="evidence" value="ECO:0007669"/>
    <property type="project" value="UniProtKB-UniRule"/>
</dbReference>
<keyword evidence="11 13" id="KW-0066">ATP synthesis</keyword>
<evidence type="ECO:0000256" key="9">
    <source>
        <dbReference type="ARBA" id="ARBA00023136"/>
    </source>
</evidence>
<keyword evidence="4 13" id="KW-0813">Transport</keyword>
<evidence type="ECO:0000256" key="3">
    <source>
        <dbReference type="ARBA" id="ARBA00007681"/>
    </source>
</evidence>
<evidence type="ECO:0000256" key="1">
    <source>
        <dbReference type="ARBA" id="ARBA00003456"/>
    </source>
</evidence>
<dbReference type="SUPFAM" id="SSF52943">
    <property type="entry name" value="ATP synthase (F1-ATPase), gamma subunit"/>
    <property type="match status" value="1"/>
</dbReference>
<keyword evidence="7 13" id="KW-0375">Hydrogen ion transport</keyword>
<comment type="subunit">
    <text evidence="13">F-type ATPases have 2 components, CF(1) - the catalytic core - and CF(0) - the membrane proton channel. CF(1) has five subunits: alpha(3), beta(3), gamma(1), delta(1), epsilon(1). CF(0) has three main subunits: a, b and c.</text>
</comment>
<comment type="subcellular location">
    <subcellularLocation>
        <location evidence="13">Cell membrane</location>
        <topology evidence="13">Peripheral membrane protein</topology>
    </subcellularLocation>
    <subcellularLocation>
        <location evidence="2">Membrane</location>
        <topology evidence="2">Peripheral membrane protein</topology>
    </subcellularLocation>
    <subcellularLocation>
        <location evidence="12">Thylakoid</location>
    </subcellularLocation>
</comment>
<evidence type="ECO:0000256" key="5">
    <source>
        <dbReference type="ARBA" id="ARBA00022475"/>
    </source>
</evidence>
<dbReference type="GO" id="GO:0009579">
    <property type="term" value="C:thylakoid"/>
    <property type="evidence" value="ECO:0007669"/>
    <property type="project" value="UniProtKB-SubCell"/>
</dbReference>
<evidence type="ECO:0000256" key="10">
    <source>
        <dbReference type="ARBA" id="ARBA00023196"/>
    </source>
</evidence>
<dbReference type="STRING" id="394096.DB31_4041"/>
<dbReference type="PANTHER" id="PTHR11693:SF22">
    <property type="entry name" value="ATP SYNTHASE SUBUNIT GAMMA, MITOCHONDRIAL"/>
    <property type="match status" value="1"/>
</dbReference>
<dbReference type="PANTHER" id="PTHR11693">
    <property type="entry name" value="ATP SYNTHASE GAMMA CHAIN"/>
    <property type="match status" value="1"/>
</dbReference>
<comment type="function">
    <text evidence="1 13">Produces ATP from ADP in the presence of a proton gradient across the membrane. The gamma chain is believed to be important in regulating ATPase activity and the flow of protons through the CF(0) complex.</text>
</comment>
<dbReference type="Gene3D" id="1.10.287.80">
    <property type="entry name" value="ATP synthase, gamma subunit, helix hairpin domain"/>
    <property type="match status" value="2"/>
</dbReference>
<dbReference type="Pfam" id="PF00231">
    <property type="entry name" value="ATP-synt"/>
    <property type="match status" value="1"/>
</dbReference>
<dbReference type="GO" id="GO:0042777">
    <property type="term" value="P:proton motive force-driven plasma membrane ATP synthesis"/>
    <property type="evidence" value="ECO:0007669"/>
    <property type="project" value="UniProtKB-UniRule"/>
</dbReference>
<sequence length="297" mass="32914">MASLRDIRKRIRSVKNTRQITKAMKMMSAAKLRKAQDAIIAARPYAQMLDQIIADLASRSADQEVAHPLLTPRPIKKAELVLLTSDRGLAGGFNSNVIRRASRFLYENSALERIQFSTVGRKGHDFFRNRRQNIRKDFGYLYQQLNYLSAKAVAEELTAGFLNGEVDAVYVIYNEFVSAISQKVVVSQILPLQTFGAEPAPGAAKAPAGTALVDFKYEPDRQAVLDRLVPQAVSIKLYRALLESVASEHSARMAAMENATSNATDMIAALSLHYNRTRQAVITKELMEIVSGAEALK</sequence>
<dbReference type="RefSeq" id="WP_044197459.1">
    <property type="nucleotide sequence ID" value="NZ_JMCB01000022.1"/>
</dbReference>
<dbReference type="EMBL" id="JMCB01000022">
    <property type="protein sequence ID" value="KFE62331.1"/>
    <property type="molecule type" value="Genomic_DNA"/>
</dbReference>
<evidence type="ECO:0000256" key="12">
    <source>
        <dbReference type="ARBA" id="ARBA00060385"/>
    </source>
</evidence>
<evidence type="ECO:0000313" key="14">
    <source>
        <dbReference type="EMBL" id="KFE62331.1"/>
    </source>
</evidence>
<dbReference type="CDD" id="cd12151">
    <property type="entry name" value="F1-ATPase_gamma"/>
    <property type="match status" value="1"/>
</dbReference>